<dbReference type="NCBIfam" id="TIGR00230">
    <property type="entry name" value="sfsA"/>
    <property type="match status" value="1"/>
</dbReference>
<dbReference type="PANTHER" id="PTHR30545:SF2">
    <property type="entry name" value="SUGAR FERMENTATION STIMULATION PROTEIN A"/>
    <property type="match status" value="1"/>
</dbReference>
<evidence type="ECO:0000313" key="4">
    <source>
        <dbReference type="EMBL" id="APG24435.1"/>
    </source>
</evidence>
<dbReference type="InterPro" id="IPR041465">
    <property type="entry name" value="SfsA_N"/>
</dbReference>
<dbReference type="Gene3D" id="2.40.50.580">
    <property type="match status" value="1"/>
</dbReference>
<gene>
    <name evidence="1" type="primary">sfsA</name>
    <name evidence="4" type="ORF">A7E75_04850</name>
</gene>
<feature type="domain" description="SfsA N-terminal OB" evidence="3">
    <location>
        <begin position="13"/>
        <end position="77"/>
    </location>
</feature>
<organism evidence="4 5">
    <name type="scientific">Syntrophotalea acetylenica</name>
    <name type="common">Pelobacter acetylenicus</name>
    <dbReference type="NCBI Taxonomy" id="29542"/>
    <lineage>
        <taxon>Bacteria</taxon>
        <taxon>Pseudomonadati</taxon>
        <taxon>Thermodesulfobacteriota</taxon>
        <taxon>Desulfuromonadia</taxon>
        <taxon>Desulfuromonadales</taxon>
        <taxon>Syntrophotaleaceae</taxon>
        <taxon>Syntrophotalea</taxon>
    </lineage>
</organism>
<evidence type="ECO:0000259" key="3">
    <source>
        <dbReference type="Pfam" id="PF17746"/>
    </source>
</evidence>
<dbReference type="RefSeq" id="WP_072286275.1">
    <property type="nucleotide sequence ID" value="NZ_CP015455.1"/>
</dbReference>
<keyword evidence="5" id="KW-1185">Reference proteome</keyword>
<comment type="similarity">
    <text evidence="1">Belongs to the SfsA family.</text>
</comment>
<dbReference type="Pfam" id="PF17746">
    <property type="entry name" value="SfsA_N"/>
    <property type="match status" value="1"/>
</dbReference>
<dbReference type="HAMAP" id="MF_00095">
    <property type="entry name" value="SfsA"/>
    <property type="match status" value="1"/>
</dbReference>
<dbReference type="OrthoDB" id="9802365at2"/>
<sequence>MKLPAPLIEGHLLRRYKRFLAEVELADGTLVTAHTPNTGSMRQCAVPGHRVLVSRSDNPKRKLAYTLELIEVEGYWVDTHTHRTNRVVEEALRGGAIAELRDWRVTPEHVYGNSRIDFLLEKGERKALVEVKNVTLICRPGVACFPDAVTARGQKHLIELMRAAGQGYRAVIFFLVQRGEAQAFCPADSIDPRYGELLRQAQDCGVEILAYRSRVSVAENRVDVRLPVILD</sequence>
<dbReference type="CDD" id="cd22359">
    <property type="entry name" value="SfsA-like_bacterial"/>
    <property type="match status" value="1"/>
</dbReference>
<dbReference type="EMBL" id="CP015518">
    <property type="protein sequence ID" value="APG24435.1"/>
    <property type="molecule type" value="Genomic_DNA"/>
</dbReference>
<dbReference type="PANTHER" id="PTHR30545">
    <property type="entry name" value="SUGAR FERMENTATION STIMULATION PROTEIN A"/>
    <property type="match status" value="1"/>
</dbReference>
<dbReference type="STRING" id="29542.A6070_13495"/>
<name>A0A1L3GF23_SYNAC</name>
<evidence type="ECO:0000313" key="5">
    <source>
        <dbReference type="Proteomes" id="UP000182264"/>
    </source>
</evidence>
<proteinExistence type="inferred from homology"/>
<evidence type="ECO:0000256" key="1">
    <source>
        <dbReference type="HAMAP-Rule" id="MF_00095"/>
    </source>
</evidence>
<dbReference type="Proteomes" id="UP000182264">
    <property type="component" value="Chromosome"/>
</dbReference>
<dbReference type="Pfam" id="PF03749">
    <property type="entry name" value="SfsA"/>
    <property type="match status" value="1"/>
</dbReference>
<dbReference type="AlphaFoldDB" id="A0A1L3GF23"/>
<dbReference type="InterPro" id="IPR040452">
    <property type="entry name" value="SfsA_C"/>
</dbReference>
<dbReference type="Gene3D" id="3.40.1350.60">
    <property type="match status" value="1"/>
</dbReference>
<protein>
    <recommendedName>
        <fullName evidence="1">Sugar fermentation stimulation protein homolog</fullName>
    </recommendedName>
</protein>
<reference evidence="4 5" key="1">
    <citation type="journal article" date="2017" name="Genome Announc.">
        <title>Complete Genome Sequences of Two Acetylene-Fermenting Pelobacter acetylenicus Strains.</title>
        <authorList>
            <person name="Sutton J.M."/>
            <person name="Baesman S.M."/>
            <person name="Fierst J.L."/>
            <person name="Poret-Peterson A.T."/>
            <person name="Oremland R.S."/>
            <person name="Dunlap D.S."/>
            <person name="Akob D.M."/>
        </authorList>
    </citation>
    <scope>NUCLEOTIDE SEQUENCE [LARGE SCALE GENOMIC DNA]</scope>
    <source>
        <strain evidence="4 5">DSM 3247</strain>
    </source>
</reference>
<accession>A0A1L3GF23</accession>
<dbReference type="KEGG" id="pace:A6070_13495"/>
<feature type="domain" description="Sugar fermentation stimulation protein C-terminal" evidence="2">
    <location>
        <begin position="83"/>
        <end position="216"/>
    </location>
</feature>
<dbReference type="InterPro" id="IPR005224">
    <property type="entry name" value="SfsA"/>
</dbReference>
<evidence type="ECO:0000259" key="2">
    <source>
        <dbReference type="Pfam" id="PF03749"/>
    </source>
</evidence>
<dbReference type="GO" id="GO:0003677">
    <property type="term" value="F:DNA binding"/>
    <property type="evidence" value="ECO:0007669"/>
    <property type="project" value="InterPro"/>
</dbReference>